<accession>A0A1S2CTA2</accession>
<gene>
    <name evidence="2" type="ORF">BJD16_15515</name>
</gene>
<evidence type="ECO:0000259" key="1">
    <source>
        <dbReference type="Pfam" id="PF10592"/>
    </source>
</evidence>
<reference evidence="2 3" key="1">
    <citation type="submission" date="2016-09" db="EMBL/GenBank/DDBJ databases">
        <title>Draft Genome Sequence of Aeromonas sobria Strain 08005, Isolated from Sick Rana catesbeiana.</title>
        <authorList>
            <person name="Yang Q."/>
        </authorList>
    </citation>
    <scope>NUCLEOTIDE SEQUENCE [LARGE SCALE GENOMIC DNA]</scope>
    <source>
        <strain evidence="2 3">08005</strain>
    </source>
</reference>
<dbReference type="InterPro" id="IPR018891">
    <property type="entry name" value="AIPR_C"/>
</dbReference>
<dbReference type="AlphaFoldDB" id="A0A1S2CTA2"/>
<sequence length="673" mass="77221">MAKNDTLLLDGIVDDRIEKKVPSNRNDEVFEYLAFEQILKDYDLSHDDILYGSVDGRNDGGIDGFFIFINGHLLTEPESFIWPKSGSELEVWIITCKHHDTFKQAPIESLYSSISELLDLSLDSQELSGDYSEKILKTRENLKYAYRKVSPRLSKFHINYSYASRGDTGSIGTSVNSRAEQIVAITKECFGSCNVSFKFFGSTELVELHRKKPNFSLELAYSKVLTSGERYVLLANLKDYYGFISDNGKLRRYLFDSNVRDFMGLNRVNEDIRDTLQDESSPDFWWLNNGVTILATSANVIGDSIQLQDIQIVNGLQTTESIFRYFESGGKDPESRSILIKVIVSQDENIRDKIIRATNNQTDVELASLHATDKIQRDIEDILERADLYYERRKNFHINMGIPSSKIVTPLYLASGYVNLILKSPQKASSLRARFMRSDNAYNQVFSQKSPLSVWPKIAVILKKTDESLEEFRPIGSFGNENFLKKWRQIVSLITVSRFFGKYDFNANDLEKFDLSFYTKEQISTTWDFIKKIRPIDQNGKKVKSKNFFIDLCIEASKEFSISNSERIEKEKLVSYSHSINTKSKQAIDLSFALKVNELLPKQPWKPGIHKIITKELQCTNNQYFQAVQLLIDEGYRNKQIDGVVYDADGDVIAFDPDRVNPETMQLFGEDEN</sequence>
<dbReference type="Pfam" id="PF10592">
    <property type="entry name" value="AIPR"/>
    <property type="match status" value="1"/>
</dbReference>
<evidence type="ECO:0000313" key="2">
    <source>
        <dbReference type="EMBL" id="OHY91796.1"/>
    </source>
</evidence>
<dbReference type="Proteomes" id="UP000179934">
    <property type="component" value="Unassembled WGS sequence"/>
</dbReference>
<organism evidence="2 3">
    <name type="scientific">Aeromonas sobria</name>
    <dbReference type="NCBI Taxonomy" id="646"/>
    <lineage>
        <taxon>Bacteria</taxon>
        <taxon>Pseudomonadati</taxon>
        <taxon>Pseudomonadota</taxon>
        <taxon>Gammaproteobacteria</taxon>
        <taxon>Aeromonadales</taxon>
        <taxon>Aeromonadaceae</taxon>
        <taxon>Aeromonas</taxon>
    </lineage>
</organism>
<protein>
    <submittedName>
        <fullName evidence="2">Abortive phage resistance protein</fullName>
    </submittedName>
</protein>
<dbReference type="STRING" id="646.BJD16_15515"/>
<evidence type="ECO:0000313" key="3">
    <source>
        <dbReference type="Proteomes" id="UP000179934"/>
    </source>
</evidence>
<dbReference type="OrthoDB" id="9806213at2"/>
<comment type="caution">
    <text evidence="2">The sequence shown here is derived from an EMBL/GenBank/DDBJ whole genome shotgun (WGS) entry which is preliminary data.</text>
</comment>
<name>A0A1S2CTA2_AERSO</name>
<proteinExistence type="predicted"/>
<dbReference type="EMBL" id="MKFU01000019">
    <property type="protein sequence ID" value="OHY91796.1"/>
    <property type="molecule type" value="Genomic_DNA"/>
</dbReference>
<feature type="domain" description="Abortive phage infection protein C-terminal" evidence="1">
    <location>
        <begin position="255"/>
        <end position="513"/>
    </location>
</feature>